<evidence type="ECO:0000313" key="2">
    <source>
        <dbReference type="EMBL" id="UOB16322.1"/>
    </source>
</evidence>
<dbReference type="AlphaFoldDB" id="A0A9E6ZIT3"/>
<accession>A0A9E6ZIT3</accession>
<protein>
    <submittedName>
        <fullName evidence="2">Glycosyltransferase family 2 protein</fullName>
    </submittedName>
</protein>
<dbReference type="Pfam" id="PF00535">
    <property type="entry name" value="Glycos_transf_2"/>
    <property type="match status" value="1"/>
</dbReference>
<dbReference type="InterPro" id="IPR001173">
    <property type="entry name" value="Glyco_trans_2-like"/>
</dbReference>
<evidence type="ECO:0000313" key="3">
    <source>
        <dbReference type="Proteomes" id="UP000831290"/>
    </source>
</evidence>
<gene>
    <name evidence="2" type="ORF">MQE35_11295</name>
</gene>
<dbReference type="CDD" id="cd00761">
    <property type="entry name" value="Glyco_tranf_GTA_type"/>
    <property type="match status" value="1"/>
</dbReference>
<dbReference type="InterPro" id="IPR029044">
    <property type="entry name" value="Nucleotide-diphossugar_trans"/>
</dbReference>
<name>A0A9E6ZIT3_9FLAO</name>
<dbReference type="Gene3D" id="3.90.550.10">
    <property type="entry name" value="Spore Coat Polysaccharide Biosynthesis Protein SpsA, Chain A"/>
    <property type="match status" value="1"/>
</dbReference>
<proteinExistence type="predicted"/>
<reference evidence="2" key="1">
    <citation type="submission" date="2022-03" db="EMBL/GenBank/DDBJ databases">
        <title>Description of Abyssus ytuae gen. nov., sp. nov., a novel member of the family Flavobacteriaceae isolated from the sediment of Mariana Trench.</title>
        <authorList>
            <person name="Zhang J."/>
            <person name="Xu X."/>
        </authorList>
    </citation>
    <scope>NUCLEOTIDE SEQUENCE</scope>
    <source>
        <strain evidence="2">MT3330</strain>
    </source>
</reference>
<dbReference type="EMBL" id="CP094358">
    <property type="protein sequence ID" value="UOB16322.1"/>
    <property type="molecule type" value="Genomic_DNA"/>
</dbReference>
<feature type="domain" description="Glycosyltransferase 2-like" evidence="1">
    <location>
        <begin position="6"/>
        <end position="146"/>
    </location>
</feature>
<dbReference type="GO" id="GO:0016758">
    <property type="term" value="F:hexosyltransferase activity"/>
    <property type="evidence" value="ECO:0007669"/>
    <property type="project" value="UniProtKB-ARBA"/>
</dbReference>
<dbReference type="SUPFAM" id="SSF53448">
    <property type="entry name" value="Nucleotide-diphospho-sugar transferases"/>
    <property type="match status" value="1"/>
</dbReference>
<sequence>MTKYYVVIPAHNEEAFIKITLDSLVKQTLMPGKVIVVNDNSTDNTEQYIDDYIANYSFIKKVNASSSTIHMPGSKVVNAFNKGLELLDDEYDFIVKLDADLILPVNYFETVAHIFKTNSSVGLAGGFVYEQDKAGEWKFNHPMNLDHVRGGFKAYTKECFKAIGGLKSSMGWDTVDELLCNYHGFKIFTDSSLKVKHLRPVGKSYNKKAKLLQGEAMYKMRYGFLITCIASAKMAIKQKKLKVFIHNMKGYLSAKKRNLPFIVTKEEGDFIKKYRYRGIIRKLR</sequence>
<dbReference type="KEGG" id="fbm:MQE35_11295"/>
<dbReference type="RefSeq" id="WP_255841496.1">
    <property type="nucleotide sequence ID" value="NZ_CP094358.1"/>
</dbReference>
<organism evidence="2 3">
    <name type="scientific">Abyssalbus ytuae</name>
    <dbReference type="NCBI Taxonomy" id="2926907"/>
    <lineage>
        <taxon>Bacteria</taxon>
        <taxon>Pseudomonadati</taxon>
        <taxon>Bacteroidota</taxon>
        <taxon>Flavobacteriia</taxon>
        <taxon>Flavobacteriales</taxon>
        <taxon>Flavobacteriaceae</taxon>
        <taxon>Abyssalbus</taxon>
    </lineage>
</organism>
<evidence type="ECO:0000259" key="1">
    <source>
        <dbReference type="Pfam" id="PF00535"/>
    </source>
</evidence>
<dbReference type="PANTHER" id="PTHR22916">
    <property type="entry name" value="GLYCOSYLTRANSFERASE"/>
    <property type="match status" value="1"/>
</dbReference>
<keyword evidence="3" id="KW-1185">Reference proteome</keyword>
<dbReference type="Proteomes" id="UP000831290">
    <property type="component" value="Chromosome"/>
</dbReference>